<evidence type="ECO:0000313" key="2">
    <source>
        <dbReference type="EMBL" id="SVD65964.1"/>
    </source>
</evidence>
<dbReference type="GO" id="GO:0047474">
    <property type="term" value="F:long-chain fatty acid--protein ligase activity"/>
    <property type="evidence" value="ECO:0007669"/>
    <property type="project" value="InterPro"/>
</dbReference>
<sequence>VFDLRSIINLNPYSLKKNEKNALYNEAVNDLTTFHYENCLQYKKILDLLGFNPKHKKCITDLPFLPIRIFKNYNLLSIEKSKIIKTMSSSGTSGQNVSKIFLDKVNAINQTKVLKNIVTDFLGNKRLPMIVIDTDSVIRNRNQFSARGAGILGFSIFGKEIIYALDDKMNLDINALITFCKKYENQQIFLFGFTSIIWDYFYEPLISSGVKIKIKNAIIV</sequence>
<dbReference type="EMBL" id="UINC01164885">
    <property type="protein sequence ID" value="SVD65964.1"/>
    <property type="molecule type" value="Genomic_DNA"/>
</dbReference>
<organism evidence="2">
    <name type="scientific">marine metagenome</name>
    <dbReference type="NCBI Taxonomy" id="408172"/>
    <lineage>
        <taxon>unclassified sequences</taxon>
        <taxon>metagenomes</taxon>
        <taxon>ecological metagenomes</taxon>
    </lineage>
</organism>
<name>A0A382X511_9ZZZZ</name>
<feature type="domain" description="Acyl-protein synthetase LuxE" evidence="1">
    <location>
        <begin position="7"/>
        <end position="207"/>
    </location>
</feature>
<protein>
    <recommendedName>
        <fullName evidence="1">Acyl-protein synthetase LuxE domain-containing protein</fullName>
    </recommendedName>
</protein>
<dbReference type="InterPro" id="IPR007534">
    <property type="entry name" value="LuxE"/>
</dbReference>
<gene>
    <name evidence="2" type="ORF">METZ01_LOCUS418818</name>
</gene>
<dbReference type="InterPro" id="IPR042099">
    <property type="entry name" value="ANL_N_sf"/>
</dbReference>
<reference evidence="2" key="1">
    <citation type="submission" date="2018-05" db="EMBL/GenBank/DDBJ databases">
        <authorList>
            <person name="Lanie J.A."/>
            <person name="Ng W.-L."/>
            <person name="Kazmierczak K.M."/>
            <person name="Andrzejewski T.M."/>
            <person name="Davidsen T.M."/>
            <person name="Wayne K.J."/>
            <person name="Tettelin H."/>
            <person name="Glass J.I."/>
            <person name="Rusch D."/>
            <person name="Podicherti R."/>
            <person name="Tsui H.-C.T."/>
            <person name="Winkler M.E."/>
        </authorList>
    </citation>
    <scope>NUCLEOTIDE SEQUENCE</scope>
</reference>
<dbReference type="Gene3D" id="3.40.50.12780">
    <property type="entry name" value="N-terminal domain of ligase-like"/>
    <property type="match status" value="1"/>
</dbReference>
<dbReference type="GO" id="GO:0008218">
    <property type="term" value="P:bioluminescence"/>
    <property type="evidence" value="ECO:0007669"/>
    <property type="project" value="InterPro"/>
</dbReference>
<evidence type="ECO:0000259" key="1">
    <source>
        <dbReference type="Pfam" id="PF04443"/>
    </source>
</evidence>
<accession>A0A382X511</accession>
<proteinExistence type="predicted"/>
<dbReference type="AlphaFoldDB" id="A0A382X511"/>
<feature type="non-terminal residue" evidence="2">
    <location>
        <position position="1"/>
    </location>
</feature>
<feature type="non-terminal residue" evidence="2">
    <location>
        <position position="220"/>
    </location>
</feature>
<dbReference type="Pfam" id="PF04443">
    <property type="entry name" value="LuxE"/>
    <property type="match status" value="1"/>
</dbReference>